<feature type="transmembrane region" description="Helical" evidence="1">
    <location>
        <begin position="259"/>
        <end position="282"/>
    </location>
</feature>
<protein>
    <recommendedName>
        <fullName evidence="4">Glycosyltransferase RgtA/B/C/D-like domain-containing protein</fullName>
    </recommendedName>
</protein>
<keyword evidence="1" id="KW-0472">Membrane</keyword>
<feature type="transmembrane region" description="Helical" evidence="1">
    <location>
        <begin position="331"/>
        <end position="353"/>
    </location>
</feature>
<feature type="transmembrane region" description="Helical" evidence="1">
    <location>
        <begin position="373"/>
        <end position="391"/>
    </location>
</feature>
<feature type="transmembrane region" description="Helical" evidence="1">
    <location>
        <begin position="294"/>
        <end position="319"/>
    </location>
</feature>
<evidence type="ECO:0000256" key="1">
    <source>
        <dbReference type="SAM" id="Phobius"/>
    </source>
</evidence>
<feature type="transmembrane region" description="Helical" evidence="1">
    <location>
        <begin position="505"/>
        <end position="524"/>
    </location>
</feature>
<reference evidence="2 3" key="1">
    <citation type="submission" date="2008-10" db="EMBL/GenBank/DDBJ databases">
        <title>Draft genome sequence of Desulvovibrio piger (ATCC 29098).</title>
        <authorList>
            <person name="Sudarsanam P."/>
            <person name="Ley R."/>
            <person name="Guruge J."/>
            <person name="Turnbaugh P.J."/>
            <person name="Mahowald M."/>
            <person name="Liep D."/>
            <person name="Gordon J."/>
        </authorList>
    </citation>
    <scope>NUCLEOTIDE SEQUENCE [LARGE SCALE GENOMIC DNA]</scope>
    <source>
        <strain evidence="2 3">ATCC 29098</strain>
    </source>
</reference>
<dbReference type="AlphaFoldDB" id="B6WPN9"/>
<organism evidence="2 3">
    <name type="scientific">Desulfovibrio piger ATCC 29098</name>
    <dbReference type="NCBI Taxonomy" id="411464"/>
    <lineage>
        <taxon>Bacteria</taxon>
        <taxon>Pseudomonadati</taxon>
        <taxon>Thermodesulfobacteriota</taxon>
        <taxon>Desulfovibrionia</taxon>
        <taxon>Desulfovibrionales</taxon>
        <taxon>Desulfovibrionaceae</taxon>
        <taxon>Desulfovibrio</taxon>
    </lineage>
</organism>
<feature type="transmembrane region" description="Helical" evidence="1">
    <location>
        <begin position="121"/>
        <end position="143"/>
    </location>
</feature>
<dbReference type="HOGENOM" id="CLU_409237_0_0_7"/>
<proteinExistence type="predicted"/>
<feature type="transmembrane region" description="Helical" evidence="1">
    <location>
        <begin position="397"/>
        <end position="424"/>
    </location>
</feature>
<feature type="transmembrane region" description="Helical" evidence="1">
    <location>
        <begin position="95"/>
        <end position="114"/>
    </location>
</feature>
<comment type="caution">
    <text evidence="2">The sequence shown here is derived from an EMBL/GenBank/DDBJ whole genome shotgun (WGS) entry which is preliminary data.</text>
</comment>
<dbReference type="Proteomes" id="UP000003676">
    <property type="component" value="Unassembled WGS sequence"/>
</dbReference>
<gene>
    <name evidence="2" type="ORF">DESPIG_00003</name>
</gene>
<evidence type="ECO:0000313" key="2">
    <source>
        <dbReference type="EMBL" id="EEB34999.1"/>
    </source>
</evidence>
<evidence type="ECO:0008006" key="4">
    <source>
        <dbReference type="Google" id="ProtNLM"/>
    </source>
</evidence>
<dbReference type="STRING" id="901.DESPIGER_1174"/>
<dbReference type="EMBL" id="ABXU01000001">
    <property type="protein sequence ID" value="EEB34999.1"/>
    <property type="molecule type" value="Genomic_DNA"/>
</dbReference>
<reference evidence="2 3" key="2">
    <citation type="submission" date="2008-10" db="EMBL/GenBank/DDBJ databases">
        <authorList>
            <person name="Fulton L."/>
            <person name="Clifton S."/>
            <person name="Fulton B."/>
            <person name="Xu J."/>
            <person name="Minx P."/>
            <person name="Pepin K.H."/>
            <person name="Johnson M."/>
            <person name="Bhonagiri V."/>
            <person name="Nash W.E."/>
            <person name="Mardis E.R."/>
            <person name="Wilson R.K."/>
        </authorList>
    </citation>
    <scope>NUCLEOTIDE SEQUENCE [LARGE SCALE GENOMIC DNA]</scope>
    <source>
        <strain evidence="2 3">ATCC 29098</strain>
    </source>
</reference>
<feature type="transmembrane region" description="Helical" evidence="1">
    <location>
        <begin position="70"/>
        <end position="89"/>
    </location>
</feature>
<evidence type="ECO:0000313" key="3">
    <source>
        <dbReference type="Proteomes" id="UP000003676"/>
    </source>
</evidence>
<keyword evidence="1" id="KW-1133">Transmembrane helix</keyword>
<name>B6WPN9_9BACT</name>
<accession>B6WPN9</accession>
<keyword evidence="1" id="KW-0812">Transmembrane</keyword>
<feature type="transmembrane region" description="Helical" evidence="1">
    <location>
        <begin position="436"/>
        <end position="455"/>
    </location>
</feature>
<feature type="transmembrane region" description="Helical" evidence="1">
    <location>
        <begin position="475"/>
        <end position="493"/>
    </location>
</feature>
<feature type="transmembrane region" description="Helical" evidence="1">
    <location>
        <begin position="232"/>
        <end position="253"/>
    </location>
</feature>
<feature type="transmembrane region" description="Helical" evidence="1">
    <location>
        <begin position="205"/>
        <end position="225"/>
    </location>
</feature>
<sequence>MEGMACPLSCHRVFAGNPSPARLCIRADGTWLHGAAWRALKEEVLFFVGSLTCLSIFLAWRLAAPWCAPFLAVCVTALLQVLAAMGGVYHEVRLAVAVLSFLSLLPVCASLFTAGAPRRHYLRTAAPSLLFAGLLLLFAWHYAGARLVYWDEFFWGGFVKHLVGENGLWAWGSVLPRHDSVLLYPPMVTILQALLQPMGIFSEPAIAVGEAAVLLSATGVVIHLTRERGLSFWPVCFCALLTFGLLRSLGAHVDYGSYIFGYGESLQTALYTALALLVVFSCRERLLRLLLQGGCAVLILCKPTGILLVLCVLGAFALRQFWGVARQRFRHVIWSIVGVVWPAVLCWGLWKIYRAICITGAAGADFSAMANSWGLETILDAIPVYAWAFLMRPLLSIPAIGLLTFATGTAVLLLLSCGGSWYLLRKDPRLLPQGRGFAALLLVAGFLAWVAAHAYATMAYMDARELASAASYERYAAVAMGPLLVGTIFLFLLRAAKQGHLWQVRLVRFFSVVLMVVAVCFSLQRPADIPGHLAEMEQAARILQQSTPEGSSWWLVAGKASYEYGMICRYLVMPERSADRVSEVLEFNPVDSPEERLLGGTLPADLRATARRQKVDYLLLWRVPADFVARYGKELGLYEGEAFPLLLRLDAWREGERELPEKIVLPAQSGR</sequence>